<keyword evidence="2" id="KW-0378">Hydrolase</keyword>
<organism evidence="5">
    <name type="scientific">Tanacetum cinerariifolium</name>
    <name type="common">Dalmatian daisy</name>
    <name type="synonym">Chrysanthemum cinerariifolium</name>
    <dbReference type="NCBI Taxonomy" id="118510"/>
    <lineage>
        <taxon>Eukaryota</taxon>
        <taxon>Viridiplantae</taxon>
        <taxon>Streptophyta</taxon>
        <taxon>Embryophyta</taxon>
        <taxon>Tracheophyta</taxon>
        <taxon>Spermatophyta</taxon>
        <taxon>Magnoliopsida</taxon>
        <taxon>eudicotyledons</taxon>
        <taxon>Gunneridae</taxon>
        <taxon>Pentapetalae</taxon>
        <taxon>asterids</taxon>
        <taxon>campanulids</taxon>
        <taxon>Asterales</taxon>
        <taxon>Asteraceae</taxon>
        <taxon>Asteroideae</taxon>
        <taxon>Anthemideae</taxon>
        <taxon>Anthemidinae</taxon>
        <taxon>Tanacetum</taxon>
    </lineage>
</organism>
<evidence type="ECO:0000256" key="2">
    <source>
        <dbReference type="ARBA" id="ARBA00022801"/>
    </source>
</evidence>
<dbReference type="Pfam" id="PF07727">
    <property type="entry name" value="RVT_2"/>
    <property type="match status" value="1"/>
</dbReference>
<feature type="region of interest" description="Disordered" evidence="3">
    <location>
        <begin position="1679"/>
        <end position="1700"/>
    </location>
</feature>
<dbReference type="InterPro" id="IPR039537">
    <property type="entry name" value="Retrotran_Ty1/copia-like"/>
</dbReference>
<comment type="caution">
    <text evidence="5">The sequence shown here is derived from an EMBL/GenBank/DDBJ whole genome shotgun (WGS) entry which is preliminary data.</text>
</comment>
<keyword evidence="1" id="KW-0479">Metal-binding</keyword>
<feature type="region of interest" description="Disordered" evidence="3">
    <location>
        <begin position="536"/>
        <end position="589"/>
    </location>
</feature>
<feature type="compositionally biased region" description="Polar residues" evidence="3">
    <location>
        <begin position="1459"/>
        <end position="1491"/>
    </location>
</feature>
<feature type="region of interest" description="Disordered" evidence="3">
    <location>
        <begin position="1459"/>
        <end position="1498"/>
    </location>
</feature>
<dbReference type="Gene3D" id="3.30.420.10">
    <property type="entry name" value="Ribonuclease H-like superfamily/Ribonuclease H"/>
    <property type="match status" value="1"/>
</dbReference>
<feature type="region of interest" description="Disordered" evidence="3">
    <location>
        <begin position="1306"/>
        <end position="1366"/>
    </location>
</feature>
<feature type="compositionally biased region" description="Basic and acidic residues" evidence="3">
    <location>
        <begin position="1308"/>
        <end position="1343"/>
    </location>
</feature>
<evidence type="ECO:0000256" key="3">
    <source>
        <dbReference type="SAM" id="MobiDB-lite"/>
    </source>
</evidence>
<dbReference type="GO" id="GO:0016787">
    <property type="term" value="F:hydrolase activity"/>
    <property type="evidence" value="ECO:0007669"/>
    <property type="project" value="UniProtKB-KW"/>
</dbReference>
<dbReference type="PROSITE" id="PS50994">
    <property type="entry name" value="INTEGRASE"/>
    <property type="match status" value="1"/>
</dbReference>
<dbReference type="Pfam" id="PF25597">
    <property type="entry name" value="SH3_retrovirus"/>
    <property type="match status" value="2"/>
</dbReference>
<gene>
    <name evidence="5" type="ORF">Tci_062185</name>
</gene>
<evidence type="ECO:0000259" key="4">
    <source>
        <dbReference type="PROSITE" id="PS50994"/>
    </source>
</evidence>
<name>A0A6L2NX76_TANCI</name>
<dbReference type="InterPro" id="IPR012337">
    <property type="entry name" value="RNaseH-like_sf"/>
</dbReference>
<dbReference type="GO" id="GO:0003676">
    <property type="term" value="F:nucleic acid binding"/>
    <property type="evidence" value="ECO:0007669"/>
    <property type="project" value="InterPro"/>
</dbReference>
<dbReference type="PANTHER" id="PTHR42648:SF32">
    <property type="entry name" value="RIBONUCLEASE H-LIKE DOMAIN, GAG-PRE-INTEGRASE DOMAIN PROTEIN-RELATED"/>
    <property type="match status" value="1"/>
</dbReference>
<feature type="compositionally biased region" description="Basic and acidic residues" evidence="3">
    <location>
        <begin position="819"/>
        <end position="833"/>
    </location>
</feature>
<feature type="compositionally biased region" description="Low complexity" evidence="3">
    <location>
        <begin position="578"/>
        <end position="589"/>
    </location>
</feature>
<feature type="domain" description="Integrase catalytic" evidence="4">
    <location>
        <begin position="1066"/>
        <end position="1251"/>
    </location>
</feature>
<feature type="compositionally biased region" description="Basic and acidic residues" evidence="3">
    <location>
        <begin position="543"/>
        <end position="577"/>
    </location>
</feature>
<reference evidence="5" key="1">
    <citation type="journal article" date="2019" name="Sci. Rep.">
        <title>Draft genome of Tanacetum cinerariifolium, the natural source of mosquito coil.</title>
        <authorList>
            <person name="Yamashiro T."/>
            <person name="Shiraishi A."/>
            <person name="Satake H."/>
            <person name="Nakayama K."/>
        </authorList>
    </citation>
    <scope>NUCLEOTIDE SEQUENCE</scope>
</reference>
<feature type="region of interest" description="Disordered" evidence="3">
    <location>
        <begin position="819"/>
        <end position="849"/>
    </location>
</feature>
<dbReference type="InterPro" id="IPR036397">
    <property type="entry name" value="RNaseH_sf"/>
</dbReference>
<evidence type="ECO:0000313" key="5">
    <source>
        <dbReference type="EMBL" id="GEU90207.1"/>
    </source>
</evidence>
<protein>
    <submittedName>
        <fullName evidence="5">Putative ribonuclease H-like domain-containing protein</fullName>
    </submittedName>
</protein>
<dbReference type="PANTHER" id="PTHR42648">
    <property type="entry name" value="TRANSPOSASE, PUTATIVE-RELATED"/>
    <property type="match status" value="1"/>
</dbReference>
<dbReference type="GO" id="GO:0015074">
    <property type="term" value="P:DNA integration"/>
    <property type="evidence" value="ECO:0007669"/>
    <property type="project" value="InterPro"/>
</dbReference>
<dbReference type="InterPro" id="IPR013103">
    <property type="entry name" value="RVT_2"/>
</dbReference>
<dbReference type="InterPro" id="IPR001584">
    <property type="entry name" value="Integrase_cat-core"/>
</dbReference>
<proteinExistence type="predicted"/>
<accession>A0A6L2NX76</accession>
<feature type="compositionally biased region" description="Polar residues" evidence="3">
    <location>
        <begin position="834"/>
        <end position="843"/>
    </location>
</feature>
<dbReference type="InterPro" id="IPR057670">
    <property type="entry name" value="SH3_retrovirus"/>
</dbReference>
<dbReference type="SUPFAM" id="SSF53098">
    <property type="entry name" value="Ribonuclease H-like"/>
    <property type="match status" value="1"/>
</dbReference>
<feature type="compositionally biased region" description="Low complexity" evidence="3">
    <location>
        <begin position="1344"/>
        <end position="1363"/>
    </location>
</feature>
<sequence>MEKQVAEKPPKETILENEIDRILEVSLTCEIRDCMLLSVEQQKNELLKDELEKSLSVKSSNSVRRPKSKDTKLKNRVLKNTKSSYTYVWKTSSSDSIDSNKCEPKDSNVCQINTCVSNSKIVNVVNDGLNIVCISYGKDVFLHSHEKCVARYALSRNSSVKSSLFHSLVAAKFKNLGATSVVAKSRLTATKTLTATNKIKLKANIGIINGYSDSSRRFRIYNRRTKKIMETIHVKFDELTTMASECNNFELGTNCPNFQELSKDSQLVPSKSDLDNLFGPFLSPEWNTNVVVLRNKVDMDTISMNDLYNNLNVYEPEVKRMSSSSSSTQNMAFMSSSNNNTSSTNGAVNIAQAVNTTHGVSTACTQMKDMLLLEGTPKEEKLQKRVPRKNNMYSVDLKNIVPKGGLTCPFSKGTSDESKLWHRRIENLVDHKVKVIRCDNGTEFKNKEMNQFYEMNDQLGKFNGKADEGSFIGYSLNIKAFRVFNIRTRIVEENLHIRFSESTPNVVGSRPDCLFDIDSLTKTMIYEPIVACTRSNGFADPKSSNDDGSKPSCDDGKKVDEDPRKENECNDQEKEDNVNNTNNVNTVSSTVNTAGTNEVNTVDDEDDGAVADMNNLDTKIQVSPIPTIKIHKDHPLNQVIGYLQSATQTRKMSKNLQEHGFVSTIQQRTNHKDLQNCLFACFLSQEEPKKIEEKVYVCQPIGFEDPNFIDRVYKVKKALYGLHQAPRAWFTEVKTISTPMETQKPLLKDEYGEVDVHMYRSMIGLLMYLTSLRSDIMFSVCACARYQVNLKVSHFHAVKRIFRLVRVATTAFSLEAEQESGKITKTQSKETHNEPSSQETDSSGGPRCQETMGDIILQTRFERVSKQSNDLLLAKGGSRSLKKKNSSRTHKLKRLYKVSLCTKVESSGDEESLGEDASKQERRIDTIDADEEITLVSAQDEVASNDADKEMFNVNVLGGKEVFVAGKNENVVEEVVDAAQVNTTMTTVTITIEEITLAQALEALNTSKPRVKGIVFQESEKDSLFQQLLERKRKHFAAKRTEEKRNKPPTKAQQRKIMCTYLKNMEGYKPKDLNLKEFDSIQEMFDGAFKRQKVEDEKEKAELKQLMETIPDEKEVTIDAIYLAIKSPRIVNWKIHKEGKKDIIKKKNLVDHKVKVIRCDNRTEFKNREMNQFCEMKGILRQFSVARTPQQNVVATRRNMTLIEAARTMLADSKLPTFWAEAVNIACYVQDKVLVVKPHNKTPYEIFHDRTPILSFMRPFGYPVTILNTIDHLGSEPDWLFDINALTRTINYEPIIVGTQFNSFADPKSSHNDGSKPLCDDGKKVDEDPRKENECNDQEKEDNVNSTNNVNTVSSTVNTVGTSEDNELPFDPNMPALEDVSIFNFLNDDEDDSIVADMNNLDTTIQLNPILTTRIHKDHPLDQMIGDLQSTIQTRKMSNNLEEHGFELGDRLVRAATTASSLEAKQDGGNITKTQSKATPNESSFQRTDSSGGLRDNTLRSDEDRLILNELMALCTNLQTRVLELEKTKITQHNKIASLKKRVKKIEKRNRSRTHKLKRLYKVGLSARVESSDNKESLDDDASKQERRIDAIDADEEITLINAQDDAEMFDVDDLGGEKVFVARKNDNVVEEVVNAAQVSTAATTVQITTKEITLAQALEALKTSKPKVKGIVFQEPGKSTTTTTTTIPKQQSQNKEKKKHFAAKIAEEKRNKPPTKAQQRKIMCTYLKNMKGYKLKDLKLKEFDSIQEMFDRAFRRVNTFEDFRPKLVEGKGKRA</sequence>
<evidence type="ECO:0000256" key="1">
    <source>
        <dbReference type="ARBA" id="ARBA00022723"/>
    </source>
</evidence>
<dbReference type="EMBL" id="BKCJ010010134">
    <property type="protein sequence ID" value="GEU90207.1"/>
    <property type="molecule type" value="Genomic_DNA"/>
</dbReference>
<dbReference type="GO" id="GO:0046872">
    <property type="term" value="F:metal ion binding"/>
    <property type="evidence" value="ECO:0007669"/>
    <property type="project" value="UniProtKB-KW"/>
</dbReference>